<proteinExistence type="predicted"/>
<evidence type="ECO:0000313" key="3">
    <source>
        <dbReference type="Proteomes" id="UP000616769"/>
    </source>
</evidence>
<feature type="region of interest" description="Disordered" evidence="1">
    <location>
        <begin position="1"/>
        <end position="102"/>
    </location>
</feature>
<feature type="compositionally biased region" description="Basic and acidic residues" evidence="1">
    <location>
        <begin position="1"/>
        <end position="21"/>
    </location>
</feature>
<sequence>MNRYENKDSNKKDDRKHEESWRSNQSIGSSNLTRQRYNEAFRNPNDPPDRDYYAEAQQRYKSARQEAESKRLEEEKGRAREERMFRMTEGTWSHSRGKNYRA</sequence>
<organism evidence="2 3">
    <name type="scientific">Sarcoptes scabiei</name>
    <name type="common">Itch mite</name>
    <name type="synonym">Acarus scabiei</name>
    <dbReference type="NCBI Taxonomy" id="52283"/>
    <lineage>
        <taxon>Eukaryota</taxon>
        <taxon>Metazoa</taxon>
        <taxon>Ecdysozoa</taxon>
        <taxon>Arthropoda</taxon>
        <taxon>Chelicerata</taxon>
        <taxon>Arachnida</taxon>
        <taxon>Acari</taxon>
        <taxon>Acariformes</taxon>
        <taxon>Sarcoptiformes</taxon>
        <taxon>Astigmata</taxon>
        <taxon>Psoroptidia</taxon>
        <taxon>Sarcoptoidea</taxon>
        <taxon>Sarcoptidae</taxon>
        <taxon>Sarcoptinae</taxon>
        <taxon>Sarcoptes</taxon>
    </lineage>
</organism>
<feature type="compositionally biased region" description="Polar residues" evidence="1">
    <location>
        <begin position="22"/>
        <end position="35"/>
    </location>
</feature>
<evidence type="ECO:0000256" key="1">
    <source>
        <dbReference type="SAM" id="MobiDB-lite"/>
    </source>
</evidence>
<comment type="caution">
    <text evidence="2">The sequence shown here is derived from an EMBL/GenBank/DDBJ whole genome shotgun (WGS) entry which is preliminary data.</text>
</comment>
<accession>A0A132ALN7</accession>
<evidence type="ECO:0000313" key="2">
    <source>
        <dbReference type="EMBL" id="KPM11505.1"/>
    </source>
</evidence>
<dbReference type="AlphaFoldDB" id="A0A132ALN7"/>
<feature type="compositionally biased region" description="Basic and acidic residues" evidence="1">
    <location>
        <begin position="63"/>
        <end position="86"/>
    </location>
</feature>
<name>A0A132ALN7_SARSC</name>
<dbReference type="Proteomes" id="UP000616769">
    <property type="component" value="Unassembled WGS sequence"/>
</dbReference>
<reference evidence="2 3" key="1">
    <citation type="journal article" date="2015" name="Parasit. Vectors">
        <title>Draft genome of the scabies mite.</title>
        <authorList>
            <person name="Rider S.D.Jr."/>
            <person name="Morgan M.S."/>
            <person name="Arlian L.G."/>
        </authorList>
    </citation>
    <scope>NUCLEOTIDE SEQUENCE [LARGE SCALE GENOMIC DNA]</scope>
    <source>
        <strain evidence="2">Arlian Lab</strain>
    </source>
</reference>
<gene>
    <name evidence="2" type="ORF">QR98_0100770</name>
</gene>
<dbReference type="EMBL" id="JXLN01017352">
    <property type="protein sequence ID" value="KPM11505.1"/>
    <property type="molecule type" value="Genomic_DNA"/>
</dbReference>
<dbReference type="VEuPathDB" id="VectorBase:SSCA009311"/>
<protein>
    <submittedName>
        <fullName evidence="2">Uncharacterized protein</fullName>
    </submittedName>
</protein>